<comment type="caution">
    <text evidence="1">The sequence shown here is derived from an EMBL/GenBank/DDBJ whole genome shotgun (WGS) entry which is preliminary data.</text>
</comment>
<proteinExistence type="predicted"/>
<name>A0A3N9P9S3_9BACL</name>
<organism evidence="1 2">
    <name type="scientific">Paenibacillus rhizophilus</name>
    <dbReference type="NCBI Taxonomy" id="1850366"/>
    <lineage>
        <taxon>Bacteria</taxon>
        <taxon>Bacillati</taxon>
        <taxon>Bacillota</taxon>
        <taxon>Bacilli</taxon>
        <taxon>Bacillales</taxon>
        <taxon>Paenibacillaceae</taxon>
        <taxon>Paenibacillus</taxon>
    </lineage>
</organism>
<protein>
    <submittedName>
        <fullName evidence="1">Uncharacterized protein</fullName>
    </submittedName>
</protein>
<dbReference type="Gene3D" id="2.40.50.1020">
    <property type="entry name" value="LytTr DNA-binding domain"/>
    <property type="match status" value="1"/>
</dbReference>
<dbReference type="EMBL" id="RQPI01000001">
    <property type="protein sequence ID" value="RQW12988.1"/>
    <property type="molecule type" value="Genomic_DNA"/>
</dbReference>
<sequence length="133" mass="14916">MEMRTMTLLSVTKDVGGKSGITNIEIDSILMLSYSKSIDRVLVHTADTIFYTIGTLTFWNEVLNNSGHNFSLVDRSNSLNLDKVVVLDQTFKVAYFESNITSKSKRCIIAGYRFNEVKKSLNLINPGISIQES</sequence>
<evidence type="ECO:0000313" key="1">
    <source>
        <dbReference type="EMBL" id="RQW12988.1"/>
    </source>
</evidence>
<dbReference type="AlphaFoldDB" id="A0A3N9P9S3"/>
<dbReference type="Proteomes" id="UP000282529">
    <property type="component" value="Unassembled WGS sequence"/>
</dbReference>
<dbReference type="OrthoDB" id="2664085at2"/>
<keyword evidence="2" id="KW-1185">Reference proteome</keyword>
<accession>A0A3N9P9S3</accession>
<evidence type="ECO:0000313" key="2">
    <source>
        <dbReference type="Proteomes" id="UP000282529"/>
    </source>
</evidence>
<reference evidence="1 2" key="1">
    <citation type="submission" date="2018-11" db="EMBL/GenBank/DDBJ databases">
        <title>Genome sequence of strain 7197.</title>
        <authorList>
            <person name="Gao J."/>
            <person name="Sun J."/>
        </authorList>
    </citation>
    <scope>NUCLEOTIDE SEQUENCE [LARGE SCALE GENOMIC DNA]</scope>
    <source>
        <strain evidence="1 2">7197</strain>
    </source>
</reference>
<gene>
    <name evidence="1" type="ORF">EH198_00715</name>
</gene>